<dbReference type="InterPro" id="IPR001849">
    <property type="entry name" value="PH_domain"/>
</dbReference>
<evidence type="ECO:0000313" key="2">
    <source>
        <dbReference type="EMBL" id="KAF0718600.1"/>
    </source>
</evidence>
<dbReference type="Pfam" id="PF00169">
    <property type="entry name" value="PH"/>
    <property type="match status" value="1"/>
</dbReference>
<evidence type="ECO:0000313" key="3">
    <source>
        <dbReference type="EMBL" id="VFT78806.1"/>
    </source>
</evidence>
<feature type="domain" description="PH" evidence="1">
    <location>
        <begin position="1"/>
        <end position="110"/>
    </location>
</feature>
<evidence type="ECO:0000313" key="4">
    <source>
        <dbReference type="Proteomes" id="UP000332933"/>
    </source>
</evidence>
<dbReference type="EMBL" id="CAADRA010000136">
    <property type="protein sequence ID" value="VFT78806.1"/>
    <property type="molecule type" value="Genomic_DNA"/>
</dbReference>
<accession>A0A485K917</accession>
<dbReference type="EMBL" id="VJMH01000136">
    <property type="protein sequence ID" value="KAF0718600.1"/>
    <property type="molecule type" value="Genomic_DNA"/>
</dbReference>
<protein>
    <submittedName>
        <fullName evidence="3">Aste57867_1593 protein</fullName>
    </submittedName>
</protein>
<dbReference type="AlphaFoldDB" id="A0A485K917"/>
<organism evidence="3 4">
    <name type="scientific">Aphanomyces stellatus</name>
    <dbReference type="NCBI Taxonomy" id="120398"/>
    <lineage>
        <taxon>Eukaryota</taxon>
        <taxon>Sar</taxon>
        <taxon>Stramenopiles</taxon>
        <taxon>Oomycota</taxon>
        <taxon>Saprolegniomycetes</taxon>
        <taxon>Saprolegniales</taxon>
        <taxon>Verrucalvaceae</taxon>
        <taxon>Aphanomyces</taxon>
    </lineage>
</organism>
<name>A0A485K917_9STRA</name>
<proteinExistence type="predicted"/>
<reference evidence="3 4" key="1">
    <citation type="submission" date="2019-03" db="EMBL/GenBank/DDBJ databases">
        <authorList>
            <person name="Gaulin E."/>
            <person name="Dumas B."/>
        </authorList>
    </citation>
    <scope>NUCLEOTIDE SEQUENCE [LARGE SCALE GENOMIC DNA]</scope>
    <source>
        <strain evidence="3">CBS 568.67</strain>
    </source>
</reference>
<keyword evidence="4" id="KW-1185">Reference proteome</keyword>
<reference evidence="2" key="2">
    <citation type="submission" date="2019-06" db="EMBL/GenBank/DDBJ databases">
        <title>Genomics analysis of Aphanomyces spp. identifies a new class of oomycete effector associated with host adaptation.</title>
        <authorList>
            <person name="Gaulin E."/>
        </authorList>
    </citation>
    <scope>NUCLEOTIDE SEQUENCE</scope>
    <source>
        <strain evidence="2">CBS 578.67</strain>
    </source>
</reference>
<evidence type="ECO:0000259" key="1">
    <source>
        <dbReference type="PROSITE" id="PS50003"/>
    </source>
</evidence>
<dbReference type="InterPro" id="IPR011993">
    <property type="entry name" value="PH-like_dom_sf"/>
</dbReference>
<dbReference type="CDD" id="cd00821">
    <property type="entry name" value="PH"/>
    <property type="match status" value="1"/>
</dbReference>
<dbReference type="SUPFAM" id="SSF50729">
    <property type="entry name" value="PH domain-like"/>
    <property type="match status" value="1"/>
</dbReference>
<sequence length="119" mass="13496">MLVKEGKLFKKGSGEGPLQRKNWKPRYVRLTPEALEYYCMHSGQLKGSLDLRQCGVASLEVMPTDCVKTGTSESSTWRLAINAPTRRFLVAAESEMEMNEWAFALLDVFKGNDGRLYPY</sequence>
<dbReference type="SMART" id="SM00233">
    <property type="entry name" value="PH"/>
    <property type="match status" value="1"/>
</dbReference>
<dbReference type="PROSITE" id="PS50003">
    <property type="entry name" value="PH_DOMAIN"/>
    <property type="match status" value="1"/>
</dbReference>
<dbReference type="Gene3D" id="2.30.29.30">
    <property type="entry name" value="Pleckstrin-homology domain (PH domain)/Phosphotyrosine-binding domain (PTB)"/>
    <property type="match status" value="1"/>
</dbReference>
<dbReference type="OrthoDB" id="61967at2759"/>
<gene>
    <name evidence="3" type="primary">Aste57867_1593</name>
    <name evidence="2" type="ORF">As57867_001592</name>
    <name evidence="3" type="ORF">ASTE57867_1593</name>
</gene>
<dbReference type="Proteomes" id="UP000332933">
    <property type="component" value="Unassembled WGS sequence"/>
</dbReference>